<feature type="transmembrane region" description="Helical" evidence="5">
    <location>
        <begin position="13"/>
        <end position="31"/>
    </location>
</feature>
<gene>
    <name evidence="7" type="ORF">MACH21_24950</name>
</gene>
<feature type="domain" description="Sodium/calcium exchanger membrane region" evidence="6">
    <location>
        <begin position="172"/>
        <end position="309"/>
    </location>
</feature>
<accession>A0AA48HDJ9</accession>
<evidence type="ECO:0000256" key="2">
    <source>
        <dbReference type="ARBA" id="ARBA00022692"/>
    </source>
</evidence>
<evidence type="ECO:0000313" key="7">
    <source>
        <dbReference type="EMBL" id="BDW86318.1"/>
    </source>
</evidence>
<dbReference type="InterPro" id="IPR004481">
    <property type="entry name" value="K/Na/Ca-exchanger"/>
</dbReference>
<feature type="transmembrane region" description="Helical" evidence="5">
    <location>
        <begin position="43"/>
        <end position="63"/>
    </location>
</feature>
<feature type="transmembrane region" description="Helical" evidence="5">
    <location>
        <begin position="112"/>
        <end position="129"/>
    </location>
</feature>
<evidence type="ECO:0000256" key="1">
    <source>
        <dbReference type="ARBA" id="ARBA00004141"/>
    </source>
</evidence>
<dbReference type="Proteomes" id="UP001337723">
    <property type="component" value="Chromosome"/>
</dbReference>
<dbReference type="KEGG" id="rmai:MACH21_24950"/>
<feature type="transmembrane region" description="Helical" evidence="5">
    <location>
        <begin position="265"/>
        <end position="287"/>
    </location>
</feature>
<dbReference type="Gene3D" id="1.20.1420.30">
    <property type="entry name" value="NCX, central ion-binding region"/>
    <property type="match status" value="1"/>
</dbReference>
<dbReference type="EMBL" id="AP027266">
    <property type="protein sequence ID" value="BDW86318.1"/>
    <property type="molecule type" value="Genomic_DNA"/>
</dbReference>
<keyword evidence="2 5" id="KW-0812">Transmembrane</keyword>
<feature type="transmembrane region" description="Helical" evidence="5">
    <location>
        <begin position="294"/>
        <end position="312"/>
    </location>
</feature>
<dbReference type="GO" id="GO:0008273">
    <property type="term" value="F:calcium, potassium:sodium antiporter activity"/>
    <property type="evidence" value="ECO:0007669"/>
    <property type="project" value="TreeGrafter"/>
</dbReference>
<evidence type="ECO:0000256" key="4">
    <source>
        <dbReference type="ARBA" id="ARBA00023136"/>
    </source>
</evidence>
<evidence type="ECO:0000313" key="8">
    <source>
        <dbReference type="Proteomes" id="UP001337723"/>
    </source>
</evidence>
<dbReference type="InterPro" id="IPR004837">
    <property type="entry name" value="NaCa_Exmemb"/>
</dbReference>
<dbReference type="Pfam" id="PF01699">
    <property type="entry name" value="Na_Ca_ex"/>
    <property type="match status" value="2"/>
</dbReference>
<protein>
    <submittedName>
        <fullName evidence="7">Sodium:calcium antiporter</fullName>
    </submittedName>
</protein>
<dbReference type="AlphaFoldDB" id="A0AA48HDJ9"/>
<feature type="domain" description="Sodium/calcium exchanger membrane region" evidence="6">
    <location>
        <begin position="13"/>
        <end position="152"/>
    </location>
</feature>
<feature type="transmembrane region" description="Helical" evidence="5">
    <location>
        <begin position="75"/>
        <end position="100"/>
    </location>
</feature>
<evidence type="ECO:0000259" key="6">
    <source>
        <dbReference type="Pfam" id="PF01699"/>
    </source>
</evidence>
<reference evidence="7 8" key="1">
    <citation type="submission" date="2023-01" db="EMBL/GenBank/DDBJ databases">
        <title>Complete genome sequence of Roseicyclus marinus strain Dej080120_10.</title>
        <authorList>
            <person name="Ueki S."/>
            <person name="Maruyama F."/>
        </authorList>
    </citation>
    <scope>NUCLEOTIDE SEQUENCE [LARGE SCALE GENOMIC DNA]</scope>
    <source>
        <strain evidence="7 8">Dej080120_10</strain>
    </source>
</reference>
<feature type="transmembrane region" description="Helical" evidence="5">
    <location>
        <begin position="236"/>
        <end position="259"/>
    </location>
</feature>
<comment type="subcellular location">
    <subcellularLocation>
        <location evidence="1">Membrane</location>
        <topology evidence="1">Multi-pass membrane protein</topology>
    </subcellularLocation>
</comment>
<feature type="transmembrane region" description="Helical" evidence="5">
    <location>
        <begin position="164"/>
        <end position="190"/>
    </location>
</feature>
<keyword evidence="8" id="KW-1185">Reference proteome</keyword>
<dbReference type="RefSeq" id="WP_338272249.1">
    <property type="nucleotide sequence ID" value="NZ_AP027266.1"/>
</dbReference>
<dbReference type="NCBIfam" id="TIGR00367">
    <property type="entry name" value="calcium/sodium antiporter"/>
    <property type="match status" value="1"/>
</dbReference>
<keyword evidence="4 5" id="KW-0472">Membrane</keyword>
<evidence type="ECO:0000256" key="5">
    <source>
        <dbReference type="SAM" id="Phobius"/>
    </source>
</evidence>
<dbReference type="GO" id="GO:0005262">
    <property type="term" value="F:calcium channel activity"/>
    <property type="evidence" value="ECO:0007669"/>
    <property type="project" value="TreeGrafter"/>
</dbReference>
<dbReference type="InterPro" id="IPR044880">
    <property type="entry name" value="NCX_ion-bd_dom_sf"/>
</dbReference>
<sequence length="315" mass="31318">MAPPPGREGRMDILMVVIGLALLLGGGEGLVRGGVALATRMRLPMAVVGAVVLGFGTSMPEMLTSVSAALAGAPGIAIGNVLGSNIANILLILGLAALIAPVTAEAAGVEDRIWLILATIMGIGVILVGVTVGRVEGAILLAALALYIWRQLGRDGSAELVPEIVMGVAPMLLYILGGLATLIAGAWLLVEGASGIARAIGISETVIGLTVVAVGTSLPELATSIIAARRGEAGLALGNILGSNVFNILAILGLTAVIVPIPVPAALSIVDLALVAGSVALLLLFLATGRIGRGAGAGFLAVYAGYIGWLALSSA</sequence>
<keyword evidence="3 5" id="KW-1133">Transmembrane helix</keyword>
<dbReference type="GO" id="GO:0006874">
    <property type="term" value="P:intracellular calcium ion homeostasis"/>
    <property type="evidence" value="ECO:0007669"/>
    <property type="project" value="TreeGrafter"/>
</dbReference>
<name>A0AA48HDJ9_9RHOB</name>
<dbReference type="GO" id="GO:0005886">
    <property type="term" value="C:plasma membrane"/>
    <property type="evidence" value="ECO:0007669"/>
    <property type="project" value="TreeGrafter"/>
</dbReference>
<dbReference type="PANTHER" id="PTHR10846">
    <property type="entry name" value="SODIUM/POTASSIUM/CALCIUM EXCHANGER"/>
    <property type="match status" value="1"/>
</dbReference>
<dbReference type="PANTHER" id="PTHR10846:SF8">
    <property type="entry name" value="INNER MEMBRANE PROTEIN YRBG"/>
    <property type="match status" value="1"/>
</dbReference>
<proteinExistence type="predicted"/>
<organism evidence="7 8">
    <name type="scientific">Roseicyclus marinus</name>
    <dbReference type="NCBI Taxonomy" id="2161673"/>
    <lineage>
        <taxon>Bacteria</taxon>
        <taxon>Pseudomonadati</taxon>
        <taxon>Pseudomonadota</taxon>
        <taxon>Alphaproteobacteria</taxon>
        <taxon>Rhodobacterales</taxon>
        <taxon>Roseobacteraceae</taxon>
        <taxon>Roseicyclus</taxon>
    </lineage>
</organism>
<evidence type="ECO:0000256" key="3">
    <source>
        <dbReference type="ARBA" id="ARBA00022989"/>
    </source>
</evidence>